<dbReference type="CDD" id="cd16382">
    <property type="entry name" value="XisI-like"/>
    <property type="match status" value="1"/>
</dbReference>
<name>B0C2G5_ACAM1</name>
<dbReference type="STRING" id="329726.AM1_4783"/>
<dbReference type="AlphaFoldDB" id="B0C2G5"/>
<dbReference type="EMBL" id="CP000828">
    <property type="protein sequence ID" value="ABW29755.1"/>
    <property type="molecule type" value="Genomic_DNA"/>
</dbReference>
<organism evidence="1 2">
    <name type="scientific">Acaryochloris marina (strain MBIC 11017)</name>
    <dbReference type="NCBI Taxonomy" id="329726"/>
    <lineage>
        <taxon>Bacteria</taxon>
        <taxon>Bacillati</taxon>
        <taxon>Cyanobacteriota</taxon>
        <taxon>Cyanophyceae</taxon>
        <taxon>Acaryochloridales</taxon>
        <taxon>Acaryochloridaceae</taxon>
        <taxon>Acaryochloris</taxon>
    </lineage>
</organism>
<accession>B0C2G5</accession>
<keyword evidence="2" id="KW-1185">Reference proteome</keyword>
<dbReference type="InterPro" id="IPR035943">
    <property type="entry name" value="XisI-like_sf"/>
</dbReference>
<dbReference type="RefSeq" id="WP_012165038.1">
    <property type="nucleotide sequence ID" value="NC_009925.1"/>
</dbReference>
<dbReference type="OrthoDB" id="467081at2"/>
<dbReference type="Gene3D" id="3.30.310.110">
    <property type="entry name" value="XisI-like"/>
    <property type="match status" value="1"/>
</dbReference>
<reference evidence="1 2" key="1">
    <citation type="journal article" date="2008" name="Proc. Natl. Acad. Sci. U.S.A.">
        <title>Niche adaptation and genome expansion in the chlorophyll d-producing cyanobacterium Acaryochloris marina.</title>
        <authorList>
            <person name="Swingley W.D."/>
            <person name="Chen M."/>
            <person name="Cheung P.C."/>
            <person name="Conrad A.L."/>
            <person name="Dejesa L.C."/>
            <person name="Hao J."/>
            <person name="Honchak B.M."/>
            <person name="Karbach L.E."/>
            <person name="Kurdoglu A."/>
            <person name="Lahiri S."/>
            <person name="Mastrian S.D."/>
            <person name="Miyashita H."/>
            <person name="Page L."/>
            <person name="Ramakrishna P."/>
            <person name="Satoh S."/>
            <person name="Sattley W.M."/>
            <person name="Shimada Y."/>
            <person name="Taylor H.L."/>
            <person name="Tomo T."/>
            <person name="Tsuchiya T."/>
            <person name="Wang Z.T."/>
            <person name="Raymond J."/>
            <person name="Mimuro M."/>
            <person name="Blankenship R.E."/>
            <person name="Touchman J.W."/>
        </authorList>
    </citation>
    <scope>NUCLEOTIDE SEQUENCE [LARGE SCALE GENOMIC DNA]</scope>
    <source>
        <strain evidence="2">MBIC 11017</strain>
    </source>
</reference>
<gene>
    <name evidence="1" type="ordered locus">AM1_4783</name>
</gene>
<evidence type="ECO:0000313" key="2">
    <source>
        <dbReference type="Proteomes" id="UP000000268"/>
    </source>
</evidence>
<proteinExistence type="predicted"/>
<sequence length="112" mass="12988">MAELKDYRCLVEDLLRELHGYDHSSHSDVESQLVFDAEHNHYLLIDVGWEQKQFVYGTIVHIDIKDNKVWIQRNNTEINLAERLVEQGIPKQNIVLGLHSPFMRKASGYAVG</sequence>
<dbReference type="InterPro" id="IPR014968">
    <property type="entry name" value="XisI"/>
</dbReference>
<dbReference type="SUPFAM" id="SSF143847">
    <property type="entry name" value="XisI-like"/>
    <property type="match status" value="1"/>
</dbReference>
<dbReference type="Pfam" id="PF08869">
    <property type="entry name" value="XisI"/>
    <property type="match status" value="1"/>
</dbReference>
<protein>
    <submittedName>
        <fullName evidence="1">FdxN element excision controlling factor protein, putative</fullName>
    </submittedName>
</protein>
<dbReference type="eggNOG" id="ENOG5032T70">
    <property type="taxonomic scope" value="Bacteria"/>
</dbReference>
<evidence type="ECO:0000313" key="1">
    <source>
        <dbReference type="EMBL" id="ABW29755.1"/>
    </source>
</evidence>
<dbReference type="KEGG" id="amr:AM1_4783"/>
<dbReference type="HOGENOM" id="CLU_149829_1_0_3"/>
<dbReference type="Proteomes" id="UP000000268">
    <property type="component" value="Chromosome"/>
</dbReference>